<dbReference type="PANTHER" id="PTHR22722">
    <property type="entry name" value="LOW-DENSITY LIPOPROTEIN RECEPTOR-RELATED PROTEIN 2-RELATED"/>
    <property type="match status" value="1"/>
</dbReference>
<feature type="disulfide bond" evidence="9">
    <location>
        <begin position="263"/>
        <end position="281"/>
    </location>
</feature>
<dbReference type="CDD" id="cd00112">
    <property type="entry name" value="LDLa"/>
    <property type="match status" value="4"/>
</dbReference>
<evidence type="ECO:0000256" key="8">
    <source>
        <dbReference type="ARBA" id="ARBA00023180"/>
    </source>
</evidence>
<keyword evidence="11" id="KW-0449">Lipoprotein</keyword>
<evidence type="ECO:0000256" key="5">
    <source>
        <dbReference type="ARBA" id="ARBA00023136"/>
    </source>
</evidence>
<dbReference type="EMBL" id="GGMR01004358">
    <property type="protein sequence ID" value="MBY16977.1"/>
    <property type="molecule type" value="Transcribed_RNA"/>
</dbReference>
<keyword evidence="8" id="KW-0325">Glycoprotein</keyword>
<feature type="disulfide bond" evidence="9">
    <location>
        <begin position="222"/>
        <end position="240"/>
    </location>
</feature>
<dbReference type="SUPFAM" id="SSF57424">
    <property type="entry name" value="LDL receptor-like module"/>
    <property type="match status" value="4"/>
</dbReference>
<dbReference type="AlphaFoldDB" id="A0A2S2NIH0"/>
<dbReference type="GO" id="GO:0042562">
    <property type="term" value="F:hormone binding"/>
    <property type="evidence" value="ECO:0007669"/>
    <property type="project" value="TreeGrafter"/>
</dbReference>
<name>A0A2S2NIH0_SCHGA</name>
<keyword evidence="2" id="KW-0812">Transmembrane</keyword>
<sequence>MTMVFVSYRHCQCFVLLYIITSQTYAAISSEKCWWTGCQLSTWAVTGCKQYNRIERNVRNCIGGSEYYCCLPDPEVTPAEDCWWTGCQSNSWAVKGCDSYNRIEKKRTPCETNGFKYECCTRRNTTNRNPEDTFNCSNGISIERSAICNGRADCSDGSDETNNLCSKQTCQSNTYRCKYGACVDKSAKCNGKNDCVDGSDENLSECNISSGSPKCLEHQYKCKSGQCIDTTSTCDGTQDCKDGSDETLELCKNVQCQKYTFRCKYGACVSKESKCDGVRQCADGSDEENCDELNPISKPVYSTIQSTSQSNTGF</sequence>
<keyword evidence="6 9" id="KW-1015">Disulfide bond</keyword>
<evidence type="ECO:0000256" key="3">
    <source>
        <dbReference type="ARBA" id="ARBA00022737"/>
    </source>
</evidence>
<accession>A0A2S2NIH0</accession>
<feature type="chain" id="PRO_5015410861" evidence="10">
    <location>
        <begin position="27"/>
        <end position="314"/>
    </location>
</feature>
<dbReference type="GO" id="GO:0043235">
    <property type="term" value="C:receptor complex"/>
    <property type="evidence" value="ECO:0007669"/>
    <property type="project" value="TreeGrafter"/>
</dbReference>
<dbReference type="Gene3D" id="4.10.400.10">
    <property type="entry name" value="Low-density Lipoprotein Receptor"/>
    <property type="match status" value="4"/>
</dbReference>
<feature type="disulfide bond" evidence="9">
    <location>
        <begin position="136"/>
        <end position="154"/>
    </location>
</feature>
<gene>
    <name evidence="11" type="primary">VLDLR_2</name>
    <name evidence="11" type="ORF">g.131661</name>
</gene>
<dbReference type="InterPro" id="IPR002172">
    <property type="entry name" value="LDrepeatLR_classA_rpt"/>
</dbReference>
<keyword evidence="4" id="KW-1133">Transmembrane helix</keyword>
<feature type="disulfide bond" evidence="9">
    <location>
        <begin position="215"/>
        <end position="227"/>
    </location>
</feature>
<organism evidence="11">
    <name type="scientific">Schizaphis graminum</name>
    <name type="common">Green bug aphid</name>
    <dbReference type="NCBI Taxonomy" id="13262"/>
    <lineage>
        <taxon>Eukaryota</taxon>
        <taxon>Metazoa</taxon>
        <taxon>Ecdysozoa</taxon>
        <taxon>Arthropoda</taxon>
        <taxon>Hexapoda</taxon>
        <taxon>Insecta</taxon>
        <taxon>Pterygota</taxon>
        <taxon>Neoptera</taxon>
        <taxon>Paraneoptera</taxon>
        <taxon>Hemiptera</taxon>
        <taxon>Sternorrhyncha</taxon>
        <taxon>Aphidomorpha</taxon>
        <taxon>Aphidoidea</taxon>
        <taxon>Aphididae</taxon>
        <taxon>Aphidini</taxon>
        <taxon>Schizaphis</taxon>
    </lineage>
</organism>
<evidence type="ECO:0000256" key="7">
    <source>
        <dbReference type="ARBA" id="ARBA00023170"/>
    </source>
</evidence>
<dbReference type="GO" id="GO:0016324">
    <property type="term" value="C:apical plasma membrane"/>
    <property type="evidence" value="ECO:0007669"/>
    <property type="project" value="TreeGrafter"/>
</dbReference>
<dbReference type="PROSITE" id="PS01209">
    <property type="entry name" value="LDLRA_1"/>
    <property type="match status" value="2"/>
</dbReference>
<feature type="disulfide bond" evidence="9">
    <location>
        <begin position="256"/>
        <end position="268"/>
    </location>
</feature>
<comment type="caution">
    <text evidence="9">Lacks conserved residue(s) required for the propagation of feature annotation.</text>
</comment>
<evidence type="ECO:0000256" key="9">
    <source>
        <dbReference type="PROSITE-ProRule" id="PRU00124"/>
    </source>
</evidence>
<feature type="disulfide bond" evidence="9">
    <location>
        <begin position="275"/>
        <end position="290"/>
    </location>
</feature>
<dbReference type="InterPro" id="IPR023415">
    <property type="entry name" value="LDLR_class-A_CS"/>
</dbReference>
<dbReference type="Pfam" id="PF00057">
    <property type="entry name" value="Ldl_recept_a"/>
    <property type="match status" value="4"/>
</dbReference>
<evidence type="ECO:0000256" key="2">
    <source>
        <dbReference type="ARBA" id="ARBA00022692"/>
    </source>
</evidence>
<feature type="disulfide bond" evidence="9">
    <location>
        <begin position="170"/>
        <end position="182"/>
    </location>
</feature>
<keyword evidence="10" id="KW-0732">Signal</keyword>
<dbReference type="InterPro" id="IPR036055">
    <property type="entry name" value="LDL_receptor-like_sf"/>
</dbReference>
<dbReference type="GO" id="GO:0006898">
    <property type="term" value="P:receptor-mediated endocytosis"/>
    <property type="evidence" value="ECO:0007669"/>
    <property type="project" value="TreeGrafter"/>
</dbReference>
<evidence type="ECO:0000256" key="10">
    <source>
        <dbReference type="SAM" id="SignalP"/>
    </source>
</evidence>
<feature type="signal peptide" evidence="10">
    <location>
        <begin position="1"/>
        <end position="26"/>
    </location>
</feature>
<protein>
    <submittedName>
        <fullName evidence="11">Very low-density lipoprotein receptor</fullName>
    </submittedName>
</protein>
<dbReference type="PRINTS" id="PR00261">
    <property type="entry name" value="LDLRECEPTOR"/>
</dbReference>
<evidence type="ECO:0000256" key="6">
    <source>
        <dbReference type="ARBA" id="ARBA00023157"/>
    </source>
</evidence>
<comment type="subcellular location">
    <subcellularLocation>
        <location evidence="1">Membrane</location>
        <topology evidence="1">Single-pass membrane protein</topology>
    </subcellularLocation>
</comment>
<keyword evidence="5" id="KW-0472">Membrane</keyword>
<evidence type="ECO:0000313" key="11">
    <source>
        <dbReference type="EMBL" id="MBY16977.1"/>
    </source>
</evidence>
<dbReference type="PANTHER" id="PTHR22722:SF14">
    <property type="entry name" value="MEGALIN, ISOFORM A"/>
    <property type="match status" value="1"/>
</dbReference>
<dbReference type="SMART" id="SM00192">
    <property type="entry name" value="LDLa"/>
    <property type="match status" value="4"/>
</dbReference>
<proteinExistence type="predicted"/>
<evidence type="ECO:0000256" key="4">
    <source>
        <dbReference type="ARBA" id="ARBA00022989"/>
    </source>
</evidence>
<keyword evidence="7 11" id="KW-0675">Receptor</keyword>
<dbReference type="InterPro" id="IPR051221">
    <property type="entry name" value="LDLR-related"/>
</dbReference>
<keyword evidence="3" id="KW-0677">Repeat</keyword>
<evidence type="ECO:0000256" key="1">
    <source>
        <dbReference type="ARBA" id="ARBA00004167"/>
    </source>
</evidence>
<reference evidence="11" key="1">
    <citation type="submission" date="2018-04" db="EMBL/GenBank/DDBJ databases">
        <title>Transcriptome of Schizaphis graminum biotype I.</title>
        <authorList>
            <person name="Scully E.D."/>
            <person name="Geib S.M."/>
            <person name="Palmer N.A."/>
            <person name="Koch K."/>
            <person name="Bradshaw J."/>
            <person name="Heng-Moss T."/>
            <person name="Sarath G."/>
        </authorList>
    </citation>
    <scope>NUCLEOTIDE SEQUENCE</scope>
</reference>
<feature type="disulfide bond" evidence="9">
    <location>
        <begin position="177"/>
        <end position="195"/>
    </location>
</feature>
<dbReference type="PROSITE" id="PS50068">
    <property type="entry name" value="LDLRA_2"/>
    <property type="match status" value="4"/>
</dbReference>